<dbReference type="PANTHER" id="PTHR22916">
    <property type="entry name" value="GLYCOSYLTRANSFERASE"/>
    <property type="match status" value="1"/>
</dbReference>
<gene>
    <name evidence="2" type="ORF">SAMN05216261_1217</name>
</gene>
<dbReference type="InterPro" id="IPR001173">
    <property type="entry name" value="Glyco_trans_2-like"/>
</dbReference>
<dbReference type="AlphaFoldDB" id="A0A1M6CF01"/>
<name>A0A1M6CF01_9FLAO</name>
<dbReference type="GO" id="GO:0016758">
    <property type="term" value="F:hexosyltransferase activity"/>
    <property type="evidence" value="ECO:0007669"/>
    <property type="project" value="UniProtKB-ARBA"/>
</dbReference>
<feature type="domain" description="Glycosyltransferase 2-like" evidence="1">
    <location>
        <begin position="6"/>
        <end position="108"/>
    </location>
</feature>
<dbReference type="CDD" id="cd06433">
    <property type="entry name" value="GT_2_WfgS_like"/>
    <property type="match status" value="1"/>
</dbReference>
<dbReference type="PANTHER" id="PTHR22916:SF67">
    <property type="entry name" value="COLANIC ACID BIOSYNTHESIS GLYCOSYL TRANSFERASE WCAE-RELATED"/>
    <property type="match status" value="1"/>
</dbReference>
<dbReference type="EMBL" id="FQYK01000002">
    <property type="protein sequence ID" value="SHI59503.1"/>
    <property type="molecule type" value="Genomic_DNA"/>
</dbReference>
<dbReference type="Gene3D" id="3.90.550.10">
    <property type="entry name" value="Spore Coat Polysaccharide Biosynthesis Protein SpsA, Chain A"/>
    <property type="match status" value="1"/>
</dbReference>
<organism evidence="2 3">
    <name type="scientific">Algibacter luteus</name>
    <dbReference type="NCBI Taxonomy" id="1178825"/>
    <lineage>
        <taxon>Bacteria</taxon>
        <taxon>Pseudomonadati</taxon>
        <taxon>Bacteroidota</taxon>
        <taxon>Flavobacteriia</taxon>
        <taxon>Flavobacteriales</taxon>
        <taxon>Flavobacteriaceae</taxon>
        <taxon>Algibacter</taxon>
    </lineage>
</organism>
<dbReference type="Proteomes" id="UP000184396">
    <property type="component" value="Unassembled WGS sequence"/>
</dbReference>
<keyword evidence="3" id="KW-1185">Reference proteome</keyword>
<evidence type="ECO:0000313" key="3">
    <source>
        <dbReference type="Proteomes" id="UP000184396"/>
    </source>
</evidence>
<reference evidence="2 3" key="1">
    <citation type="submission" date="2016-11" db="EMBL/GenBank/DDBJ databases">
        <authorList>
            <person name="Jaros S."/>
            <person name="Januszkiewicz K."/>
            <person name="Wedrychowicz H."/>
        </authorList>
    </citation>
    <scope>NUCLEOTIDE SEQUENCE [LARGE SCALE GENOMIC DNA]</scope>
    <source>
        <strain evidence="2 3">CGMCC 1.12213</strain>
    </source>
</reference>
<proteinExistence type="predicted"/>
<evidence type="ECO:0000313" key="2">
    <source>
        <dbReference type="EMBL" id="SHI59503.1"/>
    </source>
</evidence>
<dbReference type="RefSeq" id="WP_019387360.1">
    <property type="nucleotide sequence ID" value="NZ_ALIH01000005.1"/>
</dbReference>
<dbReference type="SUPFAM" id="SSF53448">
    <property type="entry name" value="Nucleotide-diphospho-sugar transferases"/>
    <property type="match status" value="1"/>
</dbReference>
<protein>
    <submittedName>
        <fullName evidence="2">Glycosyltransferase involved in cell wall bisynthesis</fullName>
    </submittedName>
</protein>
<dbReference type="OrthoDB" id="9788101at2"/>
<dbReference type="InterPro" id="IPR029044">
    <property type="entry name" value="Nucleotide-diphossugar_trans"/>
</dbReference>
<dbReference type="eggNOG" id="COG1216">
    <property type="taxonomic scope" value="Bacteria"/>
</dbReference>
<dbReference type="STRING" id="1178825.SAMN05216261_1217"/>
<evidence type="ECO:0000259" key="1">
    <source>
        <dbReference type="Pfam" id="PF00535"/>
    </source>
</evidence>
<keyword evidence="2" id="KW-0808">Transferase</keyword>
<accession>A0A1M6CF01</accession>
<dbReference type="Pfam" id="PF00535">
    <property type="entry name" value="Glycos_transf_2"/>
    <property type="match status" value="1"/>
</dbReference>
<sequence length="260" mass="30336">MKPKISIITVNYNNLEGLKKTVESVKNQSFTDFEYLIIDGASSDGSASFIVENETLFDYWVSEPDSGVYQAMNKGIEKANGEYLLFLNSGDHFVDQKAVERYHHNIQDFDLIYFDLKVIENNKPFVKSYPDELSFSYFVEDTLPHPATFIKREAFLKTNVYKEDFKIVSDWKFFIDAVCKYNLSYKRIAETLSVFYIGGLSSNPKNQSIKFKEKESVLYGDYGIYMNDIQEVVTYKKILNNLRQSRIINLMVKLRFLNKF</sequence>